<organism evidence="4 5">
    <name type="scientific">Salmo salar</name>
    <name type="common">Atlantic salmon</name>
    <dbReference type="NCBI Taxonomy" id="8030"/>
    <lineage>
        <taxon>Eukaryota</taxon>
        <taxon>Metazoa</taxon>
        <taxon>Chordata</taxon>
        <taxon>Craniata</taxon>
        <taxon>Vertebrata</taxon>
        <taxon>Euteleostomi</taxon>
        <taxon>Actinopterygii</taxon>
        <taxon>Neopterygii</taxon>
        <taxon>Teleostei</taxon>
        <taxon>Protacanthopterygii</taxon>
        <taxon>Salmoniformes</taxon>
        <taxon>Salmonidae</taxon>
        <taxon>Salmoninae</taxon>
        <taxon>Salmo</taxon>
    </lineage>
</organism>
<evidence type="ECO:0000256" key="2">
    <source>
        <dbReference type="SAM" id="MobiDB-lite"/>
    </source>
</evidence>
<dbReference type="SUPFAM" id="SSF56024">
    <property type="entry name" value="Phospholipase D/nuclease"/>
    <property type="match status" value="1"/>
</dbReference>
<dbReference type="PANTHER" id="PTHR16181:SF29">
    <property type="entry name" value="PROTEIN FAM83A-RELATED"/>
    <property type="match status" value="1"/>
</dbReference>
<feature type="compositionally biased region" description="Basic and acidic residues" evidence="2">
    <location>
        <begin position="450"/>
        <end position="493"/>
    </location>
</feature>
<keyword evidence="4" id="KW-1185">Reference proteome</keyword>
<evidence type="ECO:0000313" key="4">
    <source>
        <dbReference type="Proteomes" id="UP001652741"/>
    </source>
</evidence>
<dbReference type="PANTHER" id="PTHR16181">
    <property type="entry name" value="PROTEIN FAM83A-RELATED"/>
    <property type="match status" value="1"/>
</dbReference>
<feature type="compositionally biased region" description="Polar residues" evidence="2">
    <location>
        <begin position="505"/>
        <end position="518"/>
    </location>
</feature>
<dbReference type="InterPro" id="IPR012461">
    <property type="entry name" value="SACK1"/>
</dbReference>
<accession>A0A1S3P2B3</accession>
<dbReference type="GO" id="GO:0007165">
    <property type="term" value="P:signal transduction"/>
    <property type="evidence" value="ECO:0007669"/>
    <property type="project" value="TreeGrafter"/>
</dbReference>
<feature type="region of interest" description="Disordered" evidence="2">
    <location>
        <begin position="418"/>
        <end position="522"/>
    </location>
</feature>
<dbReference type="OrthoDB" id="8943940at2759"/>
<dbReference type="InterPro" id="IPR050944">
    <property type="entry name" value="FAM83"/>
</dbReference>
<dbReference type="GO" id="GO:0019901">
    <property type="term" value="F:protein kinase binding"/>
    <property type="evidence" value="ECO:0007669"/>
    <property type="project" value="TreeGrafter"/>
</dbReference>
<proteinExistence type="inferred from homology"/>
<evidence type="ECO:0000256" key="1">
    <source>
        <dbReference type="ARBA" id="ARBA00006937"/>
    </source>
</evidence>
<reference evidence="5" key="1">
    <citation type="submission" date="2025-08" db="UniProtKB">
        <authorList>
            <consortium name="RefSeq"/>
        </authorList>
    </citation>
    <scope>IDENTIFICATION</scope>
</reference>
<dbReference type="Pfam" id="PF07894">
    <property type="entry name" value="SACK1"/>
    <property type="match status" value="1"/>
</dbReference>
<dbReference type="KEGG" id="sasa:106582814"/>
<feature type="compositionally biased region" description="Basic and acidic residues" evidence="2">
    <location>
        <begin position="639"/>
        <end position="656"/>
    </location>
</feature>
<name>A0A1S3P2B3_SALSA</name>
<feature type="domain" description="Scaffolding anchor of CK1" evidence="3">
    <location>
        <begin position="18"/>
        <end position="281"/>
    </location>
</feature>
<dbReference type="AlphaFoldDB" id="A0A1S3P2B3"/>
<dbReference type="Proteomes" id="UP001652741">
    <property type="component" value="Chromosome ssa22"/>
</dbReference>
<evidence type="ECO:0000313" key="5">
    <source>
        <dbReference type="RefSeq" id="XP_014021744.1"/>
    </source>
</evidence>
<dbReference type="Gene3D" id="3.30.870.10">
    <property type="entry name" value="Endonuclease Chain A"/>
    <property type="match status" value="1"/>
</dbReference>
<dbReference type="RefSeq" id="XP_014021744.1">
    <property type="nucleotide sequence ID" value="XM_014166269.2"/>
</dbReference>
<comment type="similarity">
    <text evidence="1">Belongs to the FAM83 family.</text>
</comment>
<evidence type="ECO:0000259" key="3">
    <source>
        <dbReference type="Pfam" id="PF07894"/>
    </source>
</evidence>
<gene>
    <name evidence="5" type="primary">fam83e</name>
</gene>
<sequence length="656" mass="73912">MSNSQEQSLNKDVIFLPLSESSPEYLHCERERYALERLLSAGPEAFYTTLSAEHLVPFLSPEEVNQISGRVKDYHSSYEELEGAEEDGSSGVQDFSARYFPTHSDFPPPCLELGWPEGVTWVGMGRAMVYTSPPADEQPPVREIIRRLLQGASKVIAMVTDRLTDSTVIGDLRTIASRGVPVYIVLNQRSSQENLPPHRLRHPNIQVRVLGGKTFCSREGKIVMGELKDNFLLVDLETVVNGSYSFTWSDAHLHRQLVTVLSGPVVESFDREFRILFAASLPVPDTWKTAKALIDEPHHHSVLLDLNNRPKYFPMEPINSLPPPPPADYTLDWEALGVIHRGSPVNQQGEPMDMNMNMEDPLQHFTAVNKKPPFGEEFCPKEVDHLTTTHVYEGRIWANNINLETEIQLDNQTTFNGALPCQKENQPSTETETQHRVQPKTYGGHLSKQKSSEVDEKESVGPSENKMETGPREEAVGFPSRERRDRPTRREDVMAEELGTEATESRVNSGADSPSTSRRPLILKVPQSESFSSLSDIMRRLQPRQSSSTQLRRGAKTTVSELSSSMMDLSVMHTDPGFKEKGTSVPQASVSYFDPIRMTPAFALMRKRNDEFKTGILRPPKTFLPPTTRPRSGSVGLQRDWRRPQSDLDRGKEDRK</sequence>
<dbReference type="OMA" id="FLDWEAM"/>
<protein>
    <submittedName>
        <fullName evidence="5">Protein FAM83H isoform X1</fullName>
    </submittedName>
</protein>
<feature type="region of interest" description="Disordered" evidence="2">
    <location>
        <begin position="613"/>
        <end position="656"/>
    </location>
</feature>